<keyword evidence="6" id="KW-0540">Nuclease</keyword>
<dbReference type="CDD" id="cd07718">
    <property type="entry name" value="RNaseZ_ELAC1_ELAC2-C-term-like_MBL-fold"/>
    <property type="match status" value="1"/>
</dbReference>
<evidence type="ECO:0000256" key="11">
    <source>
        <dbReference type="SAM" id="MobiDB-lite"/>
    </source>
</evidence>
<evidence type="ECO:0000313" key="14">
    <source>
        <dbReference type="WBParaSite" id="ACRNAN_scaffold3280.g29129.t1"/>
    </source>
</evidence>
<dbReference type="Pfam" id="PF23023">
    <property type="entry name" value="Anti-Pycsar_Apyc1"/>
    <property type="match status" value="1"/>
</dbReference>
<dbReference type="EC" id="3.1.26.11" evidence="4"/>
<proteinExistence type="inferred from homology"/>
<evidence type="ECO:0000256" key="4">
    <source>
        <dbReference type="ARBA" id="ARBA00012477"/>
    </source>
</evidence>
<dbReference type="PANTHER" id="PTHR12553:SF49">
    <property type="entry name" value="ZINC PHOSPHODIESTERASE ELAC PROTEIN 2"/>
    <property type="match status" value="1"/>
</dbReference>
<keyword evidence="13" id="KW-1185">Reference proteome</keyword>
<protein>
    <recommendedName>
        <fullName evidence="4">ribonuclease Z</fullName>
        <ecNumber evidence="4">3.1.26.11</ecNumber>
    </recommendedName>
</protein>
<comment type="catalytic activity">
    <reaction evidence="1">
        <text>Endonucleolytic cleavage of RNA, removing extra 3' nucleotides from tRNA precursor, generating 3' termini of tRNAs. A 3'-hydroxy group is left at the tRNA terminus and a 5'-phosphoryl group is left at the trailer molecule.</text>
        <dbReference type="EC" id="3.1.26.11"/>
    </reaction>
</comment>
<feature type="compositionally biased region" description="Basic and acidic residues" evidence="11">
    <location>
        <begin position="557"/>
        <end position="574"/>
    </location>
</feature>
<evidence type="ECO:0000256" key="5">
    <source>
        <dbReference type="ARBA" id="ARBA00022694"/>
    </source>
</evidence>
<keyword evidence="5" id="KW-0819">tRNA processing</keyword>
<dbReference type="GO" id="GO:0042781">
    <property type="term" value="F:3'-tRNA processing endoribonuclease activity"/>
    <property type="evidence" value="ECO:0007669"/>
    <property type="project" value="UniProtKB-EC"/>
</dbReference>
<dbReference type="Gene3D" id="3.60.15.10">
    <property type="entry name" value="Ribonuclease Z/Hydroxyacylglutathione hydrolase-like"/>
    <property type="match status" value="2"/>
</dbReference>
<keyword evidence="9" id="KW-0378">Hydrolase</keyword>
<keyword evidence="8" id="KW-0255">Endonuclease</keyword>
<evidence type="ECO:0000256" key="9">
    <source>
        <dbReference type="ARBA" id="ARBA00022801"/>
    </source>
</evidence>
<dbReference type="InterPro" id="IPR027794">
    <property type="entry name" value="tRNase_Z_dom"/>
</dbReference>
<dbReference type="Pfam" id="PF13691">
    <property type="entry name" value="Lactamase_B_4"/>
    <property type="match status" value="1"/>
</dbReference>
<dbReference type="InterPro" id="IPR036866">
    <property type="entry name" value="RibonucZ/Hydroxyglut_hydro"/>
</dbReference>
<dbReference type="GO" id="GO:0046872">
    <property type="term" value="F:metal ion binding"/>
    <property type="evidence" value="ECO:0007669"/>
    <property type="project" value="UniProtKB-KW"/>
</dbReference>
<evidence type="ECO:0000256" key="7">
    <source>
        <dbReference type="ARBA" id="ARBA00022723"/>
    </source>
</evidence>
<evidence type="ECO:0000256" key="10">
    <source>
        <dbReference type="ARBA" id="ARBA00022833"/>
    </source>
</evidence>
<dbReference type="Pfam" id="PF12706">
    <property type="entry name" value="Lactamase_B_2"/>
    <property type="match status" value="1"/>
</dbReference>
<keyword evidence="7" id="KW-0479">Metal-binding</keyword>
<evidence type="ECO:0000313" key="13">
    <source>
        <dbReference type="Proteomes" id="UP000887540"/>
    </source>
</evidence>
<reference evidence="14" key="1">
    <citation type="submission" date="2022-11" db="UniProtKB">
        <authorList>
            <consortium name="WormBaseParasite"/>
        </authorList>
    </citation>
    <scope>IDENTIFICATION</scope>
</reference>
<comment type="cofactor">
    <cofactor evidence="2">
        <name>Zn(2+)</name>
        <dbReference type="ChEBI" id="CHEBI:29105"/>
    </cofactor>
</comment>
<name>A0A914DNM6_9BILA</name>
<dbReference type="Proteomes" id="UP000887540">
    <property type="component" value="Unplaced"/>
</dbReference>
<comment type="similarity">
    <text evidence="3">Belongs to the RNase Z family.</text>
</comment>
<accession>A0A914DNM6</accession>
<dbReference type="SUPFAM" id="SSF56281">
    <property type="entry name" value="Metallo-hydrolase/oxidoreductase"/>
    <property type="match status" value="2"/>
</dbReference>
<sequence>MEEEKRKESTSFDPGLVPHKVTIDVVSNGSAQLPPCFIIWTSQKTYMFNVPEATSRYSKTLRVREPTVTDIFFTRSMWSNFGGLTGFLLNKGKTCTTRLHGPPKIKLYVETMRNFLDVDITGKAEISNAVQEVLYTSRQFEDAALKVSYVPVFEMSTSTGETNGIAEPNKFIDVAFLLELKPPAKKMNPLRIMELKVPVGPLLSNLKAGQTITLPNGRVIQPDDVLEENTSLEEKPTLLVAECSSLKKLSSLTSNSILQPFINGSKKLCYLVHMTPRSVFETDEYNSWMKSFGEQCTHLVLNGAGPILPHMDGIFQHRYFQRALCPEIFPKLYPTDCKEPISQTTEMPKLGENVFMGLPLSRLIMRCKKNDREKYDSDINIDLNSSKAEIDDKLSEASVKEKVDEFRKIVEELPQPVAEYPKFSFLGTASACPTKYRNVSSYLFETNQNCALMIDCGEGTYAQLLTLYGHDDISTFFTKLRAIFVTHAHQDHTQGINTIIVKRHEAFQKLGLSYRPLIIISSNLARHNLMLYSRNFHNLEDLVSYVDCSFLTRSSKPKSDSNKKDTNTTEQKARPDINNTLALERRGLIEVTQHFDKDLFTPEEWNLKSILAVQVIHSQLNSSGFVFEDLDGRRVVFSGDTMPCELLVEHGKDADVLVHEATFEDDFSDMAYKKKHSTIGQAVQIGKRMNAKFTILSHFSGRYHKIPALPEYLEECGNVGIAMDHMVVRYGHLPLLSKLIPIYRVVYEEELKTIEGKELNRNLGRGPLISEGLPGTAIE</sequence>
<evidence type="ECO:0000256" key="8">
    <source>
        <dbReference type="ARBA" id="ARBA00022759"/>
    </source>
</evidence>
<evidence type="ECO:0000256" key="6">
    <source>
        <dbReference type="ARBA" id="ARBA00022722"/>
    </source>
</evidence>
<evidence type="ECO:0000256" key="3">
    <source>
        <dbReference type="ARBA" id="ARBA00007823"/>
    </source>
</evidence>
<evidence type="ECO:0000256" key="1">
    <source>
        <dbReference type="ARBA" id="ARBA00000402"/>
    </source>
</evidence>
<evidence type="ECO:0000256" key="2">
    <source>
        <dbReference type="ARBA" id="ARBA00001947"/>
    </source>
</evidence>
<dbReference type="WBParaSite" id="ACRNAN_scaffold3280.g29129.t1">
    <property type="protein sequence ID" value="ACRNAN_scaffold3280.g29129.t1"/>
    <property type="gene ID" value="ACRNAN_scaffold3280.g29129"/>
</dbReference>
<keyword evidence="10" id="KW-0862">Zinc</keyword>
<dbReference type="SMART" id="SM00849">
    <property type="entry name" value="Lactamase_B"/>
    <property type="match status" value="1"/>
</dbReference>
<dbReference type="AlphaFoldDB" id="A0A914DNM6"/>
<dbReference type="GO" id="GO:1990180">
    <property type="term" value="P:mitochondrial tRNA 3'-end processing"/>
    <property type="evidence" value="ECO:0007669"/>
    <property type="project" value="TreeGrafter"/>
</dbReference>
<dbReference type="PANTHER" id="PTHR12553">
    <property type="entry name" value="ZINC PHOSPHODIESTERASE ELAC PROTEIN 2"/>
    <property type="match status" value="1"/>
</dbReference>
<evidence type="ECO:0000259" key="12">
    <source>
        <dbReference type="SMART" id="SM00849"/>
    </source>
</evidence>
<dbReference type="GO" id="GO:0005739">
    <property type="term" value="C:mitochondrion"/>
    <property type="evidence" value="ECO:0007669"/>
    <property type="project" value="TreeGrafter"/>
</dbReference>
<organism evidence="13 14">
    <name type="scientific">Acrobeloides nanus</name>
    <dbReference type="NCBI Taxonomy" id="290746"/>
    <lineage>
        <taxon>Eukaryota</taxon>
        <taxon>Metazoa</taxon>
        <taxon>Ecdysozoa</taxon>
        <taxon>Nematoda</taxon>
        <taxon>Chromadorea</taxon>
        <taxon>Rhabditida</taxon>
        <taxon>Tylenchina</taxon>
        <taxon>Cephalobomorpha</taxon>
        <taxon>Cephaloboidea</taxon>
        <taxon>Cephalobidae</taxon>
        <taxon>Acrobeloides</taxon>
    </lineage>
</organism>
<dbReference type="InterPro" id="IPR047151">
    <property type="entry name" value="RNZ2-like"/>
</dbReference>
<dbReference type="InterPro" id="IPR001279">
    <property type="entry name" value="Metallo-B-lactamas"/>
</dbReference>
<feature type="region of interest" description="Disordered" evidence="11">
    <location>
        <begin position="554"/>
        <end position="574"/>
    </location>
</feature>
<feature type="domain" description="Metallo-beta-lactamase" evidence="12">
    <location>
        <begin position="438"/>
        <end position="687"/>
    </location>
</feature>